<feature type="domain" description="PPM-type phosphatase" evidence="1">
    <location>
        <begin position="184"/>
        <end position="426"/>
    </location>
</feature>
<dbReference type="EMBL" id="UGHJ01000001">
    <property type="protein sequence ID" value="STO68569.1"/>
    <property type="molecule type" value="Genomic_DNA"/>
</dbReference>
<dbReference type="Pfam" id="PF13672">
    <property type="entry name" value="PP2C_2"/>
    <property type="match status" value="1"/>
</dbReference>
<sequence length="532" mass="59515">MQKASDYFKQFEQWLAKADANSLDAFINQYEYLVRHLVELTNQFSNITSLDTEQNMYMTPSEKTPVQTKLAVINLENAKQDEFYVCYQRDDFIVKDVSFSKECGLIWNTEKRAIEGMPTESGEVIVSFLLEDGTTVQSTLFINPNPKKLWNNIPSDPQSRFWKPDNASHKMDTPQGTLIAARQRGRSHAHKGTCCDDDFALAYHQPTGIHFLAVADGAGSAEFSREGSKVAVNAAKEKVIELLNLPEKSYKAFPEFLTEESLKFVTQGVFNNAVQAAFLAQQKTATDAAIELKSLSCTLLLAFTLPLNDNRWFTACYWIGDGASAIFSPAQAEVKILGEVDAGQYSGETQFLTSNEANSDQIIKRIYTDIRDYPPLLMLMTDGVSDPKFQTDAQLQNPEKWQQFWVELNEPLVNKEAEKALEEWLDFFSKGEHDDRTLAMFIPSSIYTEIRNNKEQSVGTISQTIEDKIDGVVEADSIAKEVVNISAEATACIESESKEALQEKISNISLDEISVSQIKITLVKASDQGGVA</sequence>
<protein>
    <recommendedName>
        <fullName evidence="1">PPM-type phosphatase domain-containing protein</fullName>
    </recommendedName>
</protein>
<keyword evidence="4" id="KW-1185">Reference proteome</keyword>
<dbReference type="InterPro" id="IPR001932">
    <property type="entry name" value="PPM-type_phosphatase-like_dom"/>
</dbReference>
<dbReference type="Proteomes" id="UP000254496">
    <property type="component" value="Unassembled WGS sequence"/>
</dbReference>
<dbReference type="OrthoDB" id="963478at2"/>
<dbReference type="RefSeq" id="WP_078217624.1">
    <property type="nucleotide sequence ID" value="NZ_MUXZ01000004.1"/>
</dbReference>
<evidence type="ECO:0000313" key="4">
    <source>
        <dbReference type="Proteomes" id="UP000254329"/>
    </source>
</evidence>
<dbReference type="AlphaFoldDB" id="A0A1V4B3W0"/>
<dbReference type="Proteomes" id="UP000254329">
    <property type="component" value="Unassembled WGS sequence"/>
</dbReference>
<accession>A0A1V4B3W0</accession>
<dbReference type="Gene3D" id="3.60.40.10">
    <property type="entry name" value="PPM-type phosphatase domain"/>
    <property type="match status" value="1"/>
</dbReference>
<organism evidence="2 4">
    <name type="scientific">Canicola haemoglobinophilus</name>
    <dbReference type="NCBI Taxonomy" id="733"/>
    <lineage>
        <taxon>Bacteria</taxon>
        <taxon>Pseudomonadati</taxon>
        <taxon>Pseudomonadota</taxon>
        <taxon>Gammaproteobacteria</taxon>
        <taxon>Pasteurellales</taxon>
        <taxon>Pasteurellaceae</taxon>
        <taxon>Canicola</taxon>
    </lineage>
</organism>
<evidence type="ECO:0000313" key="3">
    <source>
        <dbReference type="EMBL" id="STO68569.1"/>
    </source>
</evidence>
<gene>
    <name evidence="2" type="ORF">NCTC1659_01822</name>
    <name evidence="3" type="ORF">NCTC8540_01064</name>
</gene>
<reference evidence="4 5" key="1">
    <citation type="submission" date="2018-06" db="EMBL/GenBank/DDBJ databases">
        <authorList>
            <consortium name="Pathogen Informatics"/>
            <person name="Doyle S."/>
        </authorList>
    </citation>
    <scope>NUCLEOTIDE SEQUENCE [LARGE SCALE GENOMIC DNA]</scope>
    <source>
        <strain evidence="2 4">NCTC1659</strain>
        <strain evidence="3 5">NCTC8540</strain>
    </source>
</reference>
<proteinExistence type="predicted"/>
<evidence type="ECO:0000313" key="2">
    <source>
        <dbReference type="EMBL" id="STO60527.1"/>
    </source>
</evidence>
<name>A0A1V4B3W0_9PAST</name>
<dbReference type="STRING" id="733.B0186_01550"/>
<dbReference type="EMBL" id="UGHF01000001">
    <property type="protein sequence ID" value="STO60527.1"/>
    <property type="molecule type" value="Genomic_DNA"/>
</dbReference>
<dbReference type="SUPFAM" id="SSF81606">
    <property type="entry name" value="PP2C-like"/>
    <property type="match status" value="1"/>
</dbReference>
<dbReference type="InterPro" id="IPR036457">
    <property type="entry name" value="PPM-type-like_dom_sf"/>
</dbReference>
<evidence type="ECO:0000313" key="5">
    <source>
        <dbReference type="Proteomes" id="UP000254496"/>
    </source>
</evidence>
<evidence type="ECO:0000259" key="1">
    <source>
        <dbReference type="Pfam" id="PF13672"/>
    </source>
</evidence>